<accession>A0ABP9WZF3</accession>
<dbReference type="Proteomes" id="UP001428290">
    <property type="component" value="Unassembled WGS sequence"/>
</dbReference>
<proteinExistence type="predicted"/>
<comment type="caution">
    <text evidence="1">The sequence shown here is derived from an EMBL/GenBank/DDBJ whole genome shotgun (WGS) entry which is preliminary data.</text>
</comment>
<protein>
    <submittedName>
        <fullName evidence="1">Uncharacterized protein</fullName>
    </submittedName>
</protein>
<evidence type="ECO:0000313" key="1">
    <source>
        <dbReference type="EMBL" id="GAA5527953.1"/>
    </source>
</evidence>
<keyword evidence="2" id="KW-1185">Reference proteome</keyword>
<dbReference type="EMBL" id="BAABRU010000005">
    <property type="protein sequence ID" value="GAA5527953.1"/>
    <property type="molecule type" value="Genomic_DNA"/>
</dbReference>
<gene>
    <name evidence="1" type="ORF">Hgul01_01746</name>
</gene>
<evidence type="ECO:0000313" key="2">
    <source>
        <dbReference type="Proteomes" id="UP001428290"/>
    </source>
</evidence>
<name>A0ABP9WZF3_9CHLR</name>
<organism evidence="1 2">
    <name type="scientific">Herpetosiphon gulosus</name>
    <dbReference type="NCBI Taxonomy" id="1973496"/>
    <lineage>
        <taxon>Bacteria</taxon>
        <taxon>Bacillati</taxon>
        <taxon>Chloroflexota</taxon>
        <taxon>Chloroflexia</taxon>
        <taxon>Herpetosiphonales</taxon>
        <taxon>Herpetosiphonaceae</taxon>
        <taxon>Herpetosiphon</taxon>
    </lineage>
</organism>
<reference evidence="1 2" key="1">
    <citation type="submission" date="2024-02" db="EMBL/GenBank/DDBJ databases">
        <title>Herpetosiphon gulosus NBRC 112829.</title>
        <authorList>
            <person name="Ichikawa N."/>
            <person name="Katano-Makiyama Y."/>
            <person name="Hidaka K."/>
        </authorList>
    </citation>
    <scope>NUCLEOTIDE SEQUENCE [LARGE SCALE GENOMIC DNA]</scope>
    <source>
        <strain evidence="1 2">NBRC 112829</strain>
    </source>
</reference>
<sequence length="73" mass="8188">MLTIEFIQQHLRQAIAEAIEAKNPAELAHLQQMAGLLMKPAHLHNDSETEYALRLLAAKAANARETLLKKEDD</sequence>
<dbReference type="RefSeq" id="WP_345721560.1">
    <property type="nucleotide sequence ID" value="NZ_BAABRU010000005.1"/>
</dbReference>